<dbReference type="Proteomes" id="UP000233551">
    <property type="component" value="Unassembled WGS sequence"/>
</dbReference>
<sequence length="198" mass="22283">MTINFISFSFLLALSFSAAITTTINNSLLTRQLSYLNPFTPPSHLLHFRFLTLHSGPPAPTKSTNSDLGRNSTSRIEEGSIEARVTIHTRVSEGKSTFRGHGLQKRSRGHQKVTTRNWRSRAVSRHRGDKSRHCDTIHRWIAGVSEGTRYRVLKIPHGTKTTNVTSARISEFICLSRATPEHSQMALQIGFPRLSLHK</sequence>
<organism evidence="3 4">
    <name type="scientific">Punica granatum</name>
    <name type="common">Pomegranate</name>
    <dbReference type="NCBI Taxonomy" id="22663"/>
    <lineage>
        <taxon>Eukaryota</taxon>
        <taxon>Viridiplantae</taxon>
        <taxon>Streptophyta</taxon>
        <taxon>Embryophyta</taxon>
        <taxon>Tracheophyta</taxon>
        <taxon>Spermatophyta</taxon>
        <taxon>Magnoliopsida</taxon>
        <taxon>eudicotyledons</taxon>
        <taxon>Gunneridae</taxon>
        <taxon>Pentapetalae</taxon>
        <taxon>rosids</taxon>
        <taxon>malvids</taxon>
        <taxon>Myrtales</taxon>
        <taxon>Lythraceae</taxon>
        <taxon>Punica</taxon>
    </lineage>
</organism>
<evidence type="ECO:0000256" key="2">
    <source>
        <dbReference type="SAM" id="SignalP"/>
    </source>
</evidence>
<dbReference type="EMBL" id="PGOL01002819">
    <property type="protein sequence ID" value="PKI44923.1"/>
    <property type="molecule type" value="Genomic_DNA"/>
</dbReference>
<name>A0A2I0IMI2_PUNGR</name>
<feature type="chain" id="PRO_5014170835" evidence="2">
    <location>
        <begin position="20"/>
        <end position="198"/>
    </location>
</feature>
<proteinExistence type="predicted"/>
<evidence type="ECO:0000313" key="3">
    <source>
        <dbReference type="EMBL" id="PKI44923.1"/>
    </source>
</evidence>
<comment type="caution">
    <text evidence="3">The sequence shown here is derived from an EMBL/GenBank/DDBJ whole genome shotgun (WGS) entry which is preliminary data.</text>
</comment>
<keyword evidence="2" id="KW-0732">Signal</keyword>
<feature type="compositionally biased region" description="Basic residues" evidence="1">
    <location>
        <begin position="102"/>
        <end position="129"/>
    </location>
</feature>
<keyword evidence="4" id="KW-1185">Reference proteome</keyword>
<feature type="region of interest" description="Disordered" evidence="1">
    <location>
        <begin position="95"/>
        <end position="129"/>
    </location>
</feature>
<gene>
    <name evidence="3" type="ORF">CRG98_034685</name>
</gene>
<evidence type="ECO:0000313" key="4">
    <source>
        <dbReference type="Proteomes" id="UP000233551"/>
    </source>
</evidence>
<feature type="signal peptide" evidence="2">
    <location>
        <begin position="1"/>
        <end position="19"/>
    </location>
</feature>
<evidence type="ECO:0000256" key="1">
    <source>
        <dbReference type="SAM" id="MobiDB-lite"/>
    </source>
</evidence>
<dbReference type="AlphaFoldDB" id="A0A2I0IMI2"/>
<reference evidence="3 4" key="1">
    <citation type="submission" date="2017-11" db="EMBL/GenBank/DDBJ databases">
        <title>De-novo sequencing of pomegranate (Punica granatum L.) genome.</title>
        <authorList>
            <person name="Akparov Z."/>
            <person name="Amiraslanov A."/>
            <person name="Hajiyeva S."/>
            <person name="Abbasov M."/>
            <person name="Kaur K."/>
            <person name="Hamwieh A."/>
            <person name="Solovyev V."/>
            <person name="Salamov A."/>
            <person name="Braich B."/>
            <person name="Kosarev P."/>
            <person name="Mahmoud A."/>
            <person name="Hajiyev E."/>
            <person name="Babayeva S."/>
            <person name="Izzatullayeva V."/>
            <person name="Mammadov A."/>
            <person name="Mammadov A."/>
            <person name="Sharifova S."/>
            <person name="Ojaghi J."/>
            <person name="Eynullazada K."/>
            <person name="Bayramov B."/>
            <person name="Abdulazimova A."/>
            <person name="Shahmuradov I."/>
        </authorList>
    </citation>
    <scope>NUCLEOTIDE SEQUENCE [LARGE SCALE GENOMIC DNA]</scope>
    <source>
        <strain evidence="4">cv. AG2017</strain>
        <tissue evidence="3">Leaf</tissue>
    </source>
</reference>
<accession>A0A2I0IMI2</accession>
<protein>
    <submittedName>
        <fullName evidence="3">Uncharacterized protein</fullName>
    </submittedName>
</protein>